<dbReference type="SUPFAM" id="SSF53167">
    <property type="entry name" value="Purine and uridine phosphorylases"/>
    <property type="match status" value="1"/>
</dbReference>
<dbReference type="InterPro" id="IPR045555">
    <property type="entry name" value="VMAP-M0"/>
</dbReference>
<accession>A0ABW2HTA3</accession>
<feature type="domain" description="vWA-MoxR associated protein C-terminal" evidence="3">
    <location>
        <begin position="448"/>
        <end position="674"/>
    </location>
</feature>
<evidence type="ECO:0008006" key="6">
    <source>
        <dbReference type="Google" id="ProtNLM"/>
    </source>
</evidence>
<gene>
    <name evidence="4" type="ORF">ACFQS1_20220</name>
</gene>
<comment type="caution">
    <text evidence="4">The sequence shown here is derived from an EMBL/GenBank/DDBJ whole genome shotgun (WGS) entry which is preliminary data.</text>
</comment>
<evidence type="ECO:0000313" key="4">
    <source>
        <dbReference type="EMBL" id="MFC7276325.1"/>
    </source>
</evidence>
<name>A0ABW2HTA3_9ACTN</name>
<evidence type="ECO:0000259" key="1">
    <source>
        <dbReference type="Pfam" id="PF01048"/>
    </source>
</evidence>
<reference evidence="5" key="1">
    <citation type="journal article" date="2019" name="Int. J. Syst. Evol. Microbiol.">
        <title>The Global Catalogue of Microorganisms (GCM) 10K type strain sequencing project: providing services to taxonomists for standard genome sequencing and annotation.</title>
        <authorList>
            <consortium name="The Broad Institute Genomics Platform"/>
            <consortium name="The Broad Institute Genome Sequencing Center for Infectious Disease"/>
            <person name="Wu L."/>
            <person name="Ma J."/>
        </authorList>
    </citation>
    <scope>NUCLEOTIDE SEQUENCE [LARGE SCALE GENOMIC DNA]</scope>
    <source>
        <strain evidence="5">XZYJT-10</strain>
    </source>
</reference>
<dbReference type="PANTHER" id="PTHR46832">
    <property type="entry name" value="5'-METHYLTHIOADENOSINE/S-ADENOSYLHOMOCYSTEINE NUCLEOSIDASE"/>
    <property type="match status" value="1"/>
</dbReference>
<organism evidence="4 5">
    <name type="scientific">Paractinoplanes rhizophilus</name>
    <dbReference type="NCBI Taxonomy" id="1416877"/>
    <lineage>
        <taxon>Bacteria</taxon>
        <taxon>Bacillati</taxon>
        <taxon>Actinomycetota</taxon>
        <taxon>Actinomycetes</taxon>
        <taxon>Micromonosporales</taxon>
        <taxon>Micromonosporaceae</taxon>
        <taxon>Paractinoplanes</taxon>
    </lineage>
</organism>
<dbReference type="RefSeq" id="WP_378970515.1">
    <property type="nucleotide sequence ID" value="NZ_JBHTBJ010000014.1"/>
</dbReference>
<proteinExistence type="predicted"/>
<dbReference type="Pfam" id="PF01048">
    <property type="entry name" value="PNP_UDP_1"/>
    <property type="match status" value="1"/>
</dbReference>
<dbReference type="Pfam" id="PF20028">
    <property type="entry name" value="VMAP-C"/>
    <property type="match status" value="1"/>
</dbReference>
<dbReference type="Gene3D" id="3.40.50.1580">
    <property type="entry name" value="Nucleoside phosphorylase domain"/>
    <property type="match status" value="1"/>
</dbReference>
<dbReference type="InterPro" id="IPR045450">
    <property type="entry name" value="VMAP_C"/>
</dbReference>
<dbReference type="EMBL" id="JBHTBJ010000014">
    <property type="protein sequence ID" value="MFC7276325.1"/>
    <property type="molecule type" value="Genomic_DNA"/>
</dbReference>
<evidence type="ECO:0000313" key="5">
    <source>
        <dbReference type="Proteomes" id="UP001596548"/>
    </source>
</evidence>
<sequence length="685" mass="74868">MTIGILTALPCEANAVVSLLDDVGNFHDPQDQNHYWLGTVPSTDPARPHAVTVLMMSRDGTRSAAYYCANMLRTFPGIQVVIMAGIAGGMPRPRTPERHVRLGDIVVAADGIIDISHVRRERGRAEPRGRQAAGLISQRLLRAARELQLEDLRDVRRWAHYLNPERSPLAVRPPADTDVLYVRDIRVPHPDRPGGPSLDGLPRVHHGVIGSGDVLMRDEDARDELAERFPDMLAIEMEGSGIAASTAAEDRAWFMVRGVADYAEASGKNDLWHPFASYAAACYVRALLERTPALAGQAMRLGGRALPVLAAAEQVELEALLQRIPSGVDVQAVWQAAVPELPRPSPEMLATPAAAIEYLTGLNADAAGLHPAVVFVGRLGQALVADPVGAELLAWAEARAAAARAGAALQDRLGVPGERPPGPGPVLLVDIMADGIDRESCRIVPYLQDGDRSLPRPVPGGPADVPVSGLEDAARELVAEAERMWTRSDEPASIEFVMPLRLLNLPVQWFSGPRLFDRADPLCLEYTVTVRSRERMHETRVRRSWGNRWRQIDAKPFTGRVLWGAGRGDDQTLETWAGRLRADDRYAVVVLSEPPDSPWGRHELHAALVAGVPVILWDQRLSRPPDGTHGLDRLIAEPPELPGNTRRVRIEAHLAAATQPEHFGRWVALLWDDPRRLLTGPGAES</sequence>
<evidence type="ECO:0000259" key="2">
    <source>
        <dbReference type="Pfam" id="PF19916"/>
    </source>
</evidence>
<dbReference type="InterPro" id="IPR000845">
    <property type="entry name" value="Nucleoside_phosphorylase_d"/>
</dbReference>
<dbReference type="Pfam" id="PF19916">
    <property type="entry name" value="VMAP-M0"/>
    <property type="match status" value="1"/>
</dbReference>
<dbReference type="PANTHER" id="PTHR46832:SF1">
    <property type="entry name" value="5'-METHYLTHIOADENOSINE_S-ADENOSYLHOMOCYSTEINE NUCLEOSIDASE"/>
    <property type="match status" value="1"/>
</dbReference>
<evidence type="ECO:0000259" key="3">
    <source>
        <dbReference type="Pfam" id="PF20028"/>
    </source>
</evidence>
<dbReference type="InterPro" id="IPR035994">
    <property type="entry name" value="Nucleoside_phosphorylase_sf"/>
</dbReference>
<feature type="domain" description="vWA-MoxR associated protein middle region 0" evidence="2">
    <location>
        <begin position="311"/>
        <end position="410"/>
    </location>
</feature>
<dbReference type="Proteomes" id="UP001596548">
    <property type="component" value="Unassembled WGS sequence"/>
</dbReference>
<feature type="domain" description="Nucleoside phosphorylase" evidence="1">
    <location>
        <begin position="2"/>
        <end position="265"/>
    </location>
</feature>
<protein>
    <recommendedName>
        <fullName evidence="6">Nucleoside phosphorylase domain-containing protein</fullName>
    </recommendedName>
</protein>
<keyword evidence="5" id="KW-1185">Reference proteome</keyword>